<dbReference type="GO" id="GO:0003700">
    <property type="term" value="F:DNA-binding transcription factor activity"/>
    <property type="evidence" value="ECO:0007669"/>
    <property type="project" value="InterPro"/>
</dbReference>
<keyword evidence="3" id="KW-0804">Transcription</keyword>
<dbReference type="Gene3D" id="1.10.10.10">
    <property type="entry name" value="Winged helix-like DNA-binding domain superfamily/Winged helix DNA-binding domain"/>
    <property type="match status" value="1"/>
</dbReference>
<name>A0A0A8VQ91_PARSO</name>
<dbReference type="CDD" id="cd07377">
    <property type="entry name" value="WHTH_GntR"/>
    <property type="match status" value="1"/>
</dbReference>
<evidence type="ECO:0000313" key="6">
    <source>
        <dbReference type="EMBL" id="CEQ04364.1"/>
    </source>
</evidence>
<reference evidence="7 8" key="2">
    <citation type="submission" date="2015-01" db="EMBL/GenBank/DDBJ databases">
        <authorList>
            <person name="Aslett A.Martin."/>
            <person name="De Silva Nishadi"/>
        </authorList>
    </citation>
    <scope>NUCLEOTIDE SEQUENCE [LARGE SCALE GENOMIC DNA]</scope>
    <source>
        <strain evidence="6 7">R28058</strain>
        <strain evidence="8">UMC4404</strain>
    </source>
</reference>
<keyword evidence="2" id="KW-0238">DNA-binding</keyword>
<evidence type="ECO:0000256" key="1">
    <source>
        <dbReference type="ARBA" id="ARBA00023015"/>
    </source>
</evidence>
<dbReference type="eggNOG" id="COG1725">
    <property type="taxonomic scope" value="Bacteria"/>
</dbReference>
<dbReference type="InterPro" id="IPR036390">
    <property type="entry name" value="WH_DNA-bd_sf"/>
</dbReference>
<dbReference type="KEGG" id="psor:RSJ16_13095"/>
<dbReference type="GO" id="GO:0003677">
    <property type="term" value="F:DNA binding"/>
    <property type="evidence" value="ECO:0007669"/>
    <property type="project" value="UniProtKB-KW"/>
</dbReference>
<dbReference type="AlphaFoldDB" id="A0A0A8VQ91"/>
<dbReference type="InterPro" id="IPR000524">
    <property type="entry name" value="Tscrpt_reg_HTH_GntR"/>
</dbReference>
<reference evidence="5" key="1">
    <citation type="submission" date="2015-01" db="EMBL/GenBank/DDBJ databases">
        <authorList>
            <person name="Aslett M.A."/>
            <person name="De Silva N."/>
        </authorList>
    </citation>
    <scope>NUCLEOTIDE SEQUENCE</scope>
    <source>
        <strain evidence="5">UMC4404</strain>
    </source>
</reference>
<evidence type="ECO:0000313" key="7">
    <source>
        <dbReference type="Proteomes" id="UP000049127"/>
    </source>
</evidence>
<accession>A0A0A8VQ91</accession>
<dbReference type="Pfam" id="PF00392">
    <property type="entry name" value="GntR"/>
    <property type="match status" value="1"/>
</dbReference>
<dbReference type="EMBL" id="CEKZ01000003">
    <property type="protein sequence ID" value="CEQ04364.1"/>
    <property type="molecule type" value="Genomic_DNA"/>
</dbReference>
<dbReference type="Proteomes" id="UP000049685">
    <property type="component" value="Unassembled WGS sequence"/>
</dbReference>
<evidence type="ECO:0000259" key="4">
    <source>
        <dbReference type="PROSITE" id="PS50949"/>
    </source>
</evidence>
<dbReference type="PANTHER" id="PTHR38445">
    <property type="entry name" value="HTH-TYPE TRANSCRIPTIONAL REPRESSOR YTRA"/>
    <property type="match status" value="1"/>
</dbReference>
<dbReference type="PATRIC" id="fig|1505.7.peg.2318"/>
<dbReference type="SMART" id="SM00345">
    <property type="entry name" value="HTH_GNTR"/>
    <property type="match status" value="1"/>
</dbReference>
<proteinExistence type="predicted"/>
<dbReference type="SUPFAM" id="SSF46785">
    <property type="entry name" value="Winged helix' DNA-binding domain"/>
    <property type="match status" value="1"/>
</dbReference>
<sequence length="118" mass="13877">MNFIPNDKEPVYIQIIRYIKQQIVRGDLQPGDSIPSRREMAVNIKVNPNTVQKSYKEMEDMGIITTQRNYQSNITTDENLINKIKEDLINESMEVFIENMKAINVNKEDLIKIINDRY</sequence>
<dbReference type="Proteomes" id="UP000049127">
    <property type="component" value="Unassembled WGS sequence"/>
</dbReference>
<gene>
    <name evidence="6" type="ORF">R28058_20971</name>
    <name evidence="5" type="ORF">UMC4404_22571</name>
</gene>
<evidence type="ECO:0000256" key="2">
    <source>
        <dbReference type="ARBA" id="ARBA00023125"/>
    </source>
</evidence>
<protein>
    <submittedName>
        <fullName evidence="6">GntR family transcriptional regulator</fullName>
    </submittedName>
</protein>
<organism evidence="6 7">
    <name type="scientific">Paraclostridium sordellii</name>
    <name type="common">Clostridium sordellii</name>
    <dbReference type="NCBI Taxonomy" id="1505"/>
    <lineage>
        <taxon>Bacteria</taxon>
        <taxon>Bacillati</taxon>
        <taxon>Bacillota</taxon>
        <taxon>Clostridia</taxon>
        <taxon>Peptostreptococcales</taxon>
        <taxon>Peptostreptococcaceae</taxon>
        <taxon>Paraclostridium</taxon>
    </lineage>
</organism>
<evidence type="ECO:0000256" key="3">
    <source>
        <dbReference type="ARBA" id="ARBA00023163"/>
    </source>
</evidence>
<dbReference type="PANTHER" id="PTHR38445:SF6">
    <property type="entry name" value="GNTR-FAMILY TRANSCRIPTIONAL REGULATOR"/>
    <property type="match status" value="1"/>
</dbReference>
<dbReference type="EMBL" id="CDNY01000024">
    <property type="protein sequence ID" value="CEN31674.1"/>
    <property type="molecule type" value="Genomic_DNA"/>
</dbReference>
<dbReference type="PROSITE" id="PS50949">
    <property type="entry name" value="HTH_GNTR"/>
    <property type="match status" value="1"/>
</dbReference>
<feature type="domain" description="HTH gntR-type" evidence="4">
    <location>
        <begin position="9"/>
        <end position="78"/>
    </location>
</feature>
<keyword evidence="1" id="KW-0805">Transcription regulation</keyword>
<evidence type="ECO:0000313" key="5">
    <source>
        <dbReference type="EMBL" id="CEN31674.1"/>
    </source>
</evidence>
<evidence type="ECO:0000313" key="8">
    <source>
        <dbReference type="Proteomes" id="UP000049685"/>
    </source>
</evidence>
<dbReference type="InterPro" id="IPR036388">
    <property type="entry name" value="WH-like_DNA-bd_sf"/>
</dbReference>
<dbReference type="OrthoDB" id="163333at2"/>
<dbReference type="RefSeq" id="WP_021128154.1">
    <property type="nucleotide sequence ID" value="NZ_BDJI01000002.1"/>
</dbReference>